<dbReference type="EMBL" id="JABSTQ010007977">
    <property type="protein sequence ID" value="KAG0435038.1"/>
    <property type="molecule type" value="Genomic_DNA"/>
</dbReference>
<evidence type="ECO:0000313" key="1">
    <source>
        <dbReference type="EMBL" id="KAG0435038.1"/>
    </source>
</evidence>
<protein>
    <submittedName>
        <fullName evidence="1">Uncharacterized protein</fullName>
    </submittedName>
</protein>
<proteinExistence type="predicted"/>
<accession>A0AC60QKV2</accession>
<reference evidence="1 2" key="1">
    <citation type="journal article" date="2020" name="Cell">
        <title>Large-Scale Comparative Analyses of Tick Genomes Elucidate Their Genetic Diversity and Vector Capacities.</title>
        <authorList>
            <consortium name="Tick Genome and Microbiome Consortium (TIGMIC)"/>
            <person name="Jia N."/>
            <person name="Wang J."/>
            <person name="Shi W."/>
            <person name="Du L."/>
            <person name="Sun Y."/>
            <person name="Zhan W."/>
            <person name="Jiang J.F."/>
            <person name="Wang Q."/>
            <person name="Zhang B."/>
            <person name="Ji P."/>
            <person name="Bell-Sakyi L."/>
            <person name="Cui X.M."/>
            <person name="Yuan T.T."/>
            <person name="Jiang B.G."/>
            <person name="Yang W.F."/>
            <person name="Lam T.T."/>
            <person name="Chang Q.C."/>
            <person name="Ding S.J."/>
            <person name="Wang X.J."/>
            <person name="Zhu J.G."/>
            <person name="Ruan X.D."/>
            <person name="Zhao L."/>
            <person name="Wei J.T."/>
            <person name="Ye R.Z."/>
            <person name="Que T.C."/>
            <person name="Du C.H."/>
            <person name="Zhou Y.H."/>
            <person name="Cheng J.X."/>
            <person name="Dai P.F."/>
            <person name="Guo W.B."/>
            <person name="Han X.H."/>
            <person name="Huang E.J."/>
            <person name="Li L.F."/>
            <person name="Wei W."/>
            <person name="Gao Y.C."/>
            <person name="Liu J.Z."/>
            <person name="Shao H.Z."/>
            <person name="Wang X."/>
            <person name="Wang C.C."/>
            <person name="Yang T.C."/>
            <person name="Huo Q.B."/>
            <person name="Li W."/>
            <person name="Chen H.Y."/>
            <person name="Chen S.E."/>
            <person name="Zhou L.G."/>
            <person name="Ni X.B."/>
            <person name="Tian J.H."/>
            <person name="Sheng Y."/>
            <person name="Liu T."/>
            <person name="Pan Y.S."/>
            <person name="Xia L.Y."/>
            <person name="Li J."/>
            <person name="Zhao F."/>
            <person name="Cao W.C."/>
        </authorList>
    </citation>
    <scope>NUCLEOTIDE SEQUENCE [LARGE SCALE GENOMIC DNA]</scope>
    <source>
        <strain evidence="1">Iper-2018</strain>
    </source>
</reference>
<evidence type="ECO:0000313" key="2">
    <source>
        <dbReference type="Proteomes" id="UP000805193"/>
    </source>
</evidence>
<organism evidence="1 2">
    <name type="scientific">Ixodes persulcatus</name>
    <name type="common">Taiga tick</name>
    <dbReference type="NCBI Taxonomy" id="34615"/>
    <lineage>
        <taxon>Eukaryota</taxon>
        <taxon>Metazoa</taxon>
        <taxon>Ecdysozoa</taxon>
        <taxon>Arthropoda</taxon>
        <taxon>Chelicerata</taxon>
        <taxon>Arachnida</taxon>
        <taxon>Acari</taxon>
        <taxon>Parasitiformes</taxon>
        <taxon>Ixodida</taxon>
        <taxon>Ixodoidea</taxon>
        <taxon>Ixodidae</taxon>
        <taxon>Ixodinae</taxon>
        <taxon>Ixodes</taxon>
    </lineage>
</organism>
<gene>
    <name evidence="1" type="ORF">HPB47_018716</name>
</gene>
<comment type="caution">
    <text evidence="1">The sequence shown here is derived from an EMBL/GenBank/DDBJ whole genome shotgun (WGS) entry which is preliminary data.</text>
</comment>
<name>A0AC60QKV2_IXOPE</name>
<keyword evidence="2" id="KW-1185">Reference proteome</keyword>
<dbReference type="Proteomes" id="UP000805193">
    <property type="component" value="Unassembled WGS sequence"/>
</dbReference>
<sequence>MLRAVSENKKRTRIQPPTVDANTSASTLTGSFSSHRFRKTHRLARWYQSAKPCLPIYEIKLRYNHQVLRSAAPASGGTFASGCEYRVFLEARPPLGLLGRRRHPRTDSASPTSLLGASTFPAIDPQALSALRCERSYVKRPETAAILRRERTSFPGSANPQNCTSSWYKHRLAPSTRRSTSAERSRHARFCFEYGYSRHCRFAAHQYLCVHPEPGHGNPPRARRPRPRKSRLPADSNPELHVVIVHLPILPAGAAAQPFDILPAFLQAAQLPDHTCADVSLDLRKNNRLAVLRTHHEAIVNRLLRITSITLQNTSPPVHSYLAAPNNSCRGVVHVIALGATPDEIINDLESYQADILHARRMGTTGSAIITFIETHVTYTVYYRRLEFRCRPHKPRAHHCNSCVGYGHQTLACPGSQRRCPTCSTTLARTDEPHPCTPWFALLQLAVWFSNRALGPE</sequence>